<keyword evidence="6" id="KW-0315">Glutamine amidotransferase</keyword>
<comment type="catalytic activity">
    <reaction evidence="8 10">
        <text>N-(5-phospho-beta-D-ribosyl)anthranilate + diphosphate = 5-phospho-alpha-D-ribose 1-diphosphate + anthranilate</text>
        <dbReference type="Rhea" id="RHEA:11768"/>
        <dbReference type="ChEBI" id="CHEBI:16567"/>
        <dbReference type="ChEBI" id="CHEBI:18277"/>
        <dbReference type="ChEBI" id="CHEBI:33019"/>
        <dbReference type="ChEBI" id="CHEBI:58017"/>
        <dbReference type="EC" id="2.4.2.18"/>
    </reaction>
</comment>
<dbReference type="InterPro" id="IPR017459">
    <property type="entry name" value="Glycosyl_Trfase_fam3_N_dom"/>
</dbReference>
<keyword evidence="10" id="KW-0460">Magnesium</keyword>
<evidence type="ECO:0000256" key="2">
    <source>
        <dbReference type="ARBA" id="ARBA00022605"/>
    </source>
</evidence>
<dbReference type="PROSITE" id="PS51273">
    <property type="entry name" value="GATASE_TYPE_1"/>
    <property type="match status" value="1"/>
</dbReference>
<keyword evidence="3 10" id="KW-0328">Glycosyltransferase</keyword>
<dbReference type="InterPro" id="IPR017926">
    <property type="entry name" value="GATASE"/>
</dbReference>
<dbReference type="GO" id="GO:0004048">
    <property type="term" value="F:anthranilate phosphoribosyltransferase activity"/>
    <property type="evidence" value="ECO:0007669"/>
    <property type="project" value="UniProtKB-UniRule"/>
</dbReference>
<evidence type="ECO:0000256" key="9">
    <source>
        <dbReference type="ARBA" id="ARBA00061188"/>
    </source>
</evidence>
<keyword evidence="10" id="KW-0479">Metal-binding</keyword>
<feature type="binding site" evidence="10">
    <location>
        <position position="369"/>
    </location>
    <ligand>
        <name>anthranilate</name>
        <dbReference type="ChEBI" id="CHEBI:16567"/>
        <label>2</label>
    </ligand>
</feature>
<comment type="subunit">
    <text evidence="10">Homodimer.</text>
</comment>
<evidence type="ECO:0000256" key="5">
    <source>
        <dbReference type="ARBA" id="ARBA00022822"/>
    </source>
</evidence>
<evidence type="ECO:0000259" key="11">
    <source>
        <dbReference type="Pfam" id="PF00117"/>
    </source>
</evidence>
<dbReference type="InterPro" id="IPR006221">
    <property type="entry name" value="TrpG/PapA_dom"/>
</dbReference>
<comment type="similarity">
    <text evidence="9">In the C-terminal section; belongs to the anthranilate phosphoribosyltransferase family.</text>
</comment>
<feature type="binding site" evidence="10">
    <location>
        <position position="428"/>
    </location>
    <ligand>
        <name>Mg(2+)</name>
        <dbReference type="ChEBI" id="CHEBI:18420"/>
        <label>2</label>
    </ligand>
</feature>
<dbReference type="Gene3D" id="1.20.970.10">
    <property type="entry name" value="Transferase, Pyrimidine Nucleoside Phosphorylase, Chain C"/>
    <property type="match status" value="1"/>
</dbReference>
<dbReference type="SUPFAM" id="SSF52317">
    <property type="entry name" value="Class I glutamine amidotransferase-like"/>
    <property type="match status" value="1"/>
</dbReference>
<dbReference type="EMBL" id="QGLF01000001">
    <property type="protein sequence ID" value="PWR23820.1"/>
    <property type="molecule type" value="Genomic_DNA"/>
</dbReference>
<dbReference type="Gene3D" id="3.40.50.880">
    <property type="match status" value="1"/>
</dbReference>
<dbReference type="Pfam" id="PF00591">
    <property type="entry name" value="Glycos_transf_3"/>
    <property type="match status" value="1"/>
</dbReference>
<dbReference type="SUPFAM" id="SSF52418">
    <property type="entry name" value="Nucleoside phosphorylase/phosphoribosyltransferase catalytic domain"/>
    <property type="match status" value="1"/>
</dbReference>
<dbReference type="Pfam" id="PF00117">
    <property type="entry name" value="GATase"/>
    <property type="match status" value="1"/>
</dbReference>
<dbReference type="Pfam" id="PF02885">
    <property type="entry name" value="Glycos_trans_3N"/>
    <property type="match status" value="1"/>
</dbReference>
<dbReference type="Gene3D" id="3.40.1030.10">
    <property type="entry name" value="Nucleoside phosphorylase/phosphoribosyltransferase catalytic domain"/>
    <property type="match status" value="1"/>
</dbReference>
<dbReference type="FunFam" id="3.40.1030.10:FF:000002">
    <property type="entry name" value="Anthranilate phosphoribosyltransferase"/>
    <property type="match status" value="1"/>
</dbReference>
<feature type="binding site" evidence="10">
    <location>
        <position position="314"/>
    </location>
    <ligand>
        <name>anthranilate</name>
        <dbReference type="ChEBI" id="CHEBI:16567"/>
        <label>1</label>
    </ligand>
</feature>
<feature type="binding site" evidence="10">
    <location>
        <position position="283"/>
    </location>
    <ligand>
        <name>anthranilate</name>
        <dbReference type="ChEBI" id="CHEBI:16567"/>
        <label>1</label>
    </ligand>
</feature>
<feature type="binding site" evidence="10">
    <location>
        <begin position="311"/>
        <end position="319"/>
    </location>
    <ligand>
        <name>5-phospho-alpha-D-ribose 1-diphosphate</name>
        <dbReference type="ChEBI" id="CHEBI:58017"/>
    </ligand>
</feature>
<dbReference type="PANTHER" id="PTHR43285:SF2">
    <property type="entry name" value="ANTHRANILATE PHOSPHORIBOSYLTRANSFERASE"/>
    <property type="match status" value="1"/>
</dbReference>
<comment type="similarity">
    <text evidence="10">Belongs to the anthranilate phosphoribosyltransferase family.</text>
</comment>
<comment type="cofactor">
    <cofactor evidence="10">
        <name>Mg(2+)</name>
        <dbReference type="ChEBI" id="CHEBI:18420"/>
    </cofactor>
    <text evidence="10">Binds 2 magnesium ions per monomer.</text>
</comment>
<dbReference type="InterPro" id="IPR036320">
    <property type="entry name" value="Glycosyl_Trfase_fam3_N_dom_sf"/>
</dbReference>
<dbReference type="NCBIfam" id="TIGR01245">
    <property type="entry name" value="trpD"/>
    <property type="match status" value="1"/>
</dbReference>
<dbReference type="PRINTS" id="PR00099">
    <property type="entry name" value="CPSGATASE"/>
</dbReference>
<dbReference type="GO" id="GO:0005829">
    <property type="term" value="C:cytosol"/>
    <property type="evidence" value="ECO:0007669"/>
    <property type="project" value="TreeGrafter"/>
</dbReference>
<proteinExistence type="inferred from homology"/>
<dbReference type="UniPathway" id="UPA00035">
    <property type="reaction ID" value="UER00041"/>
</dbReference>
<gene>
    <name evidence="10" type="primary">trpD</name>
    <name evidence="14" type="ORF">DKG75_04470</name>
</gene>
<dbReference type="InterPro" id="IPR000312">
    <property type="entry name" value="Glycosyl_Trfase_fam3"/>
</dbReference>
<feature type="domain" description="Glutamine amidotransferase" evidence="11">
    <location>
        <begin position="4"/>
        <end position="185"/>
    </location>
</feature>
<dbReference type="RefSeq" id="WP_109919850.1">
    <property type="nucleotide sequence ID" value="NZ_QGLF01000001.1"/>
</dbReference>
<evidence type="ECO:0000256" key="8">
    <source>
        <dbReference type="ARBA" id="ARBA00052328"/>
    </source>
</evidence>
<dbReference type="GO" id="GO:0000287">
    <property type="term" value="F:magnesium ion binding"/>
    <property type="evidence" value="ECO:0007669"/>
    <property type="project" value="UniProtKB-UniRule"/>
</dbReference>
<feature type="binding site" evidence="10">
    <location>
        <position position="429"/>
    </location>
    <ligand>
        <name>Mg(2+)</name>
        <dbReference type="ChEBI" id="CHEBI:18420"/>
        <label>1</label>
    </ligand>
</feature>
<dbReference type="PANTHER" id="PTHR43285">
    <property type="entry name" value="ANTHRANILATE PHOSPHORIBOSYLTRANSFERASE"/>
    <property type="match status" value="1"/>
</dbReference>
<name>A0A317ECH3_9PROT</name>
<dbReference type="GO" id="GO:0000162">
    <property type="term" value="P:L-tryptophan biosynthetic process"/>
    <property type="evidence" value="ECO:0007669"/>
    <property type="project" value="UniProtKB-UniRule"/>
</dbReference>
<feature type="binding site" evidence="10">
    <location>
        <position position="291"/>
    </location>
    <ligand>
        <name>5-phospho-alpha-D-ribose 1-diphosphate</name>
        <dbReference type="ChEBI" id="CHEBI:58017"/>
    </ligand>
</feature>
<sequence>MIALIDNYDSFTYNLYHFLGELGAKVEVWRNDAITVDELEARKPRAIVLSPGPCDPDRAGICLDTVRRLGHKIPILGVCLGHQTIGQAYGGKVVRAPQPLHGKVSPIHHRNKSVFNGLPTPFKATRYHSLIVARETMPEELDVTAETEDGLAMGLAHRTHPVHGVQFHPESIASEHGMVMLENFLALAGALPGNQRKFRAPTTTAFKTILADVATGQPLSHQKARDAFDLMMSGDASHAQIGAFLMALRIRGETVDELAAGVETMRAKMRRVEAPEGAIDVCGTGGDGAGTWNISSAASFVLAGLGVPVAKHGNRALSSRSGSAEVLAGLGVKLDLEPAQITRCIAKAGIGFMFAPNHHAAMRFVGPVRTELGTRTLFNLLGPLSNPAGVTRQLLGVFSAAWVRPLAEVLKVVGTEKAWVVHGSDGLDEVTTTGPTHVAELNPDGSIREFDITPEEAGLPRVEAAELKGGDPQANTFAMRALFDGVKNAYRDVVCLNAAAGLIVAGKAETLKDGVLAAQAAIDDGRAKKALETLVKVSNRP</sequence>
<comment type="function">
    <text evidence="10">Catalyzes the transfer of the phosphoribosyl group of 5-phosphorylribose-1-pyrophosphate (PRPP) to anthranilate to yield N-(5'-phosphoribosyl)-anthranilate (PRA).</text>
</comment>
<feature type="binding site" evidence="10">
    <location>
        <position position="283"/>
    </location>
    <ligand>
        <name>5-phospho-alpha-D-ribose 1-diphosphate</name>
        <dbReference type="ChEBI" id="CHEBI:58017"/>
    </ligand>
</feature>
<reference evidence="15" key="1">
    <citation type="submission" date="2018-05" db="EMBL/GenBank/DDBJ databases">
        <title>Zavarzinia sp. HR-AS.</title>
        <authorList>
            <person name="Lee Y."/>
            <person name="Jeon C.O."/>
        </authorList>
    </citation>
    <scope>NUCLEOTIDE SEQUENCE [LARGE SCALE GENOMIC DNA]</scope>
    <source>
        <strain evidence="15">DSM 1231</strain>
    </source>
</reference>
<keyword evidence="4 10" id="KW-0808">Transferase</keyword>
<dbReference type="SUPFAM" id="SSF47648">
    <property type="entry name" value="Nucleoside phosphorylase/phosphoribosyltransferase N-terminal domain"/>
    <property type="match status" value="1"/>
</dbReference>
<feature type="binding site" evidence="10">
    <location>
        <position position="323"/>
    </location>
    <ligand>
        <name>5-phospho-alpha-D-ribose 1-diphosphate</name>
        <dbReference type="ChEBI" id="CHEBI:58017"/>
    </ligand>
</feature>
<dbReference type="NCBIfam" id="TIGR00566">
    <property type="entry name" value="trpG_papA"/>
    <property type="match status" value="1"/>
</dbReference>
<evidence type="ECO:0000256" key="4">
    <source>
        <dbReference type="ARBA" id="ARBA00022679"/>
    </source>
</evidence>
<evidence type="ECO:0000259" key="13">
    <source>
        <dbReference type="Pfam" id="PF02885"/>
    </source>
</evidence>
<keyword evidence="7 10" id="KW-0057">Aromatic amino acid biosynthesis</keyword>
<feature type="domain" description="Glycosyl transferase family 3" evidence="12">
    <location>
        <begin position="278"/>
        <end position="527"/>
    </location>
</feature>
<feature type="domain" description="Glycosyl transferase family 3 N-terminal" evidence="13">
    <location>
        <begin position="207"/>
        <end position="268"/>
    </location>
</feature>
<dbReference type="HAMAP" id="MF_00211">
    <property type="entry name" value="TrpD"/>
    <property type="match status" value="1"/>
</dbReference>
<dbReference type="NCBIfam" id="NF011201">
    <property type="entry name" value="PRK14607.1"/>
    <property type="match status" value="1"/>
</dbReference>
<feature type="binding site" evidence="10">
    <location>
        <begin position="286"/>
        <end position="287"/>
    </location>
    <ligand>
        <name>5-phospho-alpha-D-ribose 1-diphosphate</name>
        <dbReference type="ChEBI" id="CHEBI:58017"/>
    </ligand>
</feature>
<comment type="pathway">
    <text evidence="1 10">Amino-acid biosynthesis; L-tryptophan biosynthesis; L-tryptophan from chorismate: step 2/5.</text>
</comment>
<evidence type="ECO:0000259" key="12">
    <source>
        <dbReference type="Pfam" id="PF00591"/>
    </source>
</evidence>
<evidence type="ECO:0000256" key="7">
    <source>
        <dbReference type="ARBA" id="ARBA00023141"/>
    </source>
</evidence>
<dbReference type="InterPro" id="IPR005940">
    <property type="entry name" value="Anthranilate_Pribosyl_Tfrase"/>
</dbReference>
<organism evidence="14 15">
    <name type="scientific">Zavarzinia compransoris</name>
    <dbReference type="NCBI Taxonomy" id="1264899"/>
    <lineage>
        <taxon>Bacteria</taxon>
        <taxon>Pseudomonadati</taxon>
        <taxon>Pseudomonadota</taxon>
        <taxon>Alphaproteobacteria</taxon>
        <taxon>Rhodospirillales</taxon>
        <taxon>Zavarziniaceae</taxon>
        <taxon>Zavarzinia</taxon>
    </lineage>
</organism>
<dbReference type="OrthoDB" id="9806430at2"/>
<dbReference type="PRINTS" id="PR00096">
    <property type="entry name" value="GATASE"/>
</dbReference>
<evidence type="ECO:0000313" key="14">
    <source>
        <dbReference type="EMBL" id="PWR23820.1"/>
    </source>
</evidence>
<dbReference type="EC" id="2.4.2.18" evidence="10"/>
<keyword evidence="2 10" id="KW-0028">Amino-acid biosynthesis</keyword>
<feature type="binding site" evidence="10">
    <location>
        <position position="295"/>
    </location>
    <ligand>
        <name>Mg(2+)</name>
        <dbReference type="ChEBI" id="CHEBI:18420"/>
        <label>1</label>
    </ligand>
</feature>
<dbReference type="CDD" id="cd01743">
    <property type="entry name" value="GATase1_Anthranilate_Synthase"/>
    <property type="match status" value="1"/>
</dbReference>
<evidence type="ECO:0000313" key="15">
    <source>
        <dbReference type="Proteomes" id="UP000246077"/>
    </source>
</evidence>
<evidence type="ECO:0000256" key="1">
    <source>
        <dbReference type="ARBA" id="ARBA00004907"/>
    </source>
</evidence>
<protein>
    <recommendedName>
        <fullName evidence="10">Anthranilate phosphoribosyltransferase</fullName>
        <ecNumber evidence="10">2.4.2.18</ecNumber>
    </recommendedName>
</protein>
<feature type="binding site" evidence="10">
    <location>
        <position position="429"/>
    </location>
    <ligand>
        <name>Mg(2+)</name>
        <dbReference type="ChEBI" id="CHEBI:18420"/>
        <label>2</label>
    </ligand>
</feature>
<evidence type="ECO:0000256" key="6">
    <source>
        <dbReference type="ARBA" id="ARBA00022962"/>
    </source>
</evidence>
<comment type="caution">
    <text evidence="10">Lacks conserved residue(s) required for the propagation of feature annotation.</text>
</comment>
<keyword evidence="15" id="KW-1185">Reference proteome</keyword>
<accession>A0A317ECH3</accession>
<dbReference type="FunFam" id="3.40.50.880:FF:000003">
    <property type="entry name" value="Anthranilate synthase component II"/>
    <property type="match status" value="1"/>
</dbReference>
<keyword evidence="5 10" id="KW-0822">Tryptophan biosynthesis</keyword>
<dbReference type="InterPro" id="IPR035902">
    <property type="entry name" value="Nuc_phospho_transferase"/>
</dbReference>
<dbReference type="InterPro" id="IPR029062">
    <property type="entry name" value="Class_I_gatase-like"/>
</dbReference>
<dbReference type="Proteomes" id="UP000246077">
    <property type="component" value="Unassembled WGS sequence"/>
</dbReference>
<feature type="binding site" evidence="10">
    <location>
        <begin position="293"/>
        <end position="296"/>
    </location>
    <ligand>
        <name>5-phospho-alpha-D-ribose 1-diphosphate</name>
        <dbReference type="ChEBI" id="CHEBI:58017"/>
    </ligand>
</feature>
<dbReference type="AlphaFoldDB" id="A0A317ECH3"/>
<evidence type="ECO:0000256" key="10">
    <source>
        <dbReference type="HAMAP-Rule" id="MF_00211"/>
    </source>
</evidence>
<dbReference type="PRINTS" id="PR00097">
    <property type="entry name" value="ANTSNTHASEII"/>
</dbReference>
<comment type="caution">
    <text evidence="14">The sequence shown here is derived from an EMBL/GenBank/DDBJ whole genome shotgun (WGS) entry which is preliminary data.</text>
</comment>
<evidence type="ECO:0000256" key="3">
    <source>
        <dbReference type="ARBA" id="ARBA00022676"/>
    </source>
</evidence>